<keyword evidence="4 6" id="KW-0175">Coiled coil</keyword>
<proteinExistence type="inferred from homology"/>
<evidence type="ECO:0000259" key="9">
    <source>
        <dbReference type="Pfam" id="PF11923"/>
    </source>
</evidence>
<dbReference type="KEGG" id="kla:KLLA0_F27335g"/>
<name>Q6CIE3_KLULA</name>
<evidence type="ECO:0000256" key="2">
    <source>
        <dbReference type="ARBA" id="ARBA00008318"/>
    </source>
</evidence>
<dbReference type="Pfam" id="PF11923">
    <property type="entry name" value="NFACT-C"/>
    <property type="match status" value="1"/>
</dbReference>
<feature type="compositionally biased region" description="Polar residues" evidence="7">
    <location>
        <begin position="739"/>
        <end position="752"/>
    </location>
</feature>
<feature type="coiled-coil region" evidence="6">
    <location>
        <begin position="534"/>
        <end position="561"/>
    </location>
</feature>
<feature type="compositionally biased region" description="Low complexity" evidence="7">
    <location>
        <begin position="461"/>
        <end position="478"/>
    </location>
</feature>
<feature type="compositionally biased region" description="Acidic residues" evidence="7">
    <location>
        <begin position="717"/>
        <end position="735"/>
    </location>
</feature>
<protein>
    <recommendedName>
        <fullName evidence="5">Ribosome quality control complex subunit 2</fullName>
    </recommendedName>
</protein>
<evidence type="ECO:0000313" key="11">
    <source>
        <dbReference type="Proteomes" id="UP000000598"/>
    </source>
</evidence>
<dbReference type="STRING" id="284590.Q6CIE3"/>
<dbReference type="Proteomes" id="UP000000598">
    <property type="component" value="Chromosome F"/>
</dbReference>
<dbReference type="Pfam" id="PF05670">
    <property type="entry name" value="NFACT-R_1"/>
    <property type="match status" value="1"/>
</dbReference>
<dbReference type="PANTHER" id="PTHR15239:SF6">
    <property type="entry name" value="RIBOSOME QUALITY CONTROL COMPLEX SUBUNIT NEMF"/>
    <property type="match status" value="1"/>
</dbReference>
<dbReference type="AlphaFoldDB" id="Q6CIE3"/>
<feature type="region of interest" description="Disordered" evidence="7">
    <location>
        <begin position="439"/>
        <end position="501"/>
    </location>
</feature>
<dbReference type="HOGENOM" id="CLU_003612_1_1_1"/>
<evidence type="ECO:0000256" key="7">
    <source>
        <dbReference type="SAM" id="MobiDB-lite"/>
    </source>
</evidence>
<gene>
    <name evidence="10" type="ORF">KLLA0_F27335g</name>
</gene>
<dbReference type="GO" id="GO:1990116">
    <property type="term" value="P:ribosome-associated ubiquitin-dependent protein catabolic process"/>
    <property type="evidence" value="ECO:0007669"/>
    <property type="project" value="TreeGrafter"/>
</dbReference>
<feature type="compositionally biased region" description="Basic and acidic residues" evidence="7">
    <location>
        <begin position="440"/>
        <end position="457"/>
    </location>
</feature>
<dbReference type="OMA" id="MFLEFFA"/>
<comment type="subcellular location">
    <subcellularLocation>
        <location evidence="1">Cytoplasm</location>
    </subcellularLocation>
</comment>
<dbReference type="FunCoup" id="Q6CIE3">
    <property type="interactions" value="1062"/>
</dbReference>
<feature type="domain" description="NFACT protein C-terminal" evidence="9">
    <location>
        <begin position="901"/>
        <end position="999"/>
    </location>
</feature>
<dbReference type="GO" id="GO:1990112">
    <property type="term" value="C:RQC complex"/>
    <property type="evidence" value="ECO:0007669"/>
    <property type="project" value="TreeGrafter"/>
</dbReference>
<dbReference type="Gene3D" id="2.30.310.10">
    <property type="entry name" value="ibrinogen binding protein from staphylococcus aureus domain"/>
    <property type="match status" value="1"/>
</dbReference>
<evidence type="ECO:0000256" key="1">
    <source>
        <dbReference type="ARBA" id="ARBA00004496"/>
    </source>
</evidence>
<feature type="region of interest" description="Disordered" evidence="7">
    <location>
        <begin position="717"/>
        <end position="752"/>
    </location>
</feature>
<keyword evidence="3" id="KW-0963">Cytoplasm</keyword>
<feature type="domain" description="NFACT RNA-binding" evidence="8">
    <location>
        <begin position="581"/>
        <end position="689"/>
    </location>
</feature>
<evidence type="ECO:0000259" key="8">
    <source>
        <dbReference type="Pfam" id="PF05670"/>
    </source>
</evidence>
<evidence type="ECO:0000256" key="3">
    <source>
        <dbReference type="ARBA" id="ARBA00022490"/>
    </source>
</evidence>
<comment type="similarity">
    <text evidence="2">Belongs to the NEMF family.</text>
</comment>
<dbReference type="InterPro" id="IPR051608">
    <property type="entry name" value="RQC_Subunit_NEMF"/>
</dbReference>
<feature type="compositionally biased region" description="Basic residues" evidence="7">
    <location>
        <begin position="1011"/>
        <end position="1027"/>
    </location>
</feature>
<evidence type="ECO:0000256" key="6">
    <source>
        <dbReference type="SAM" id="Coils"/>
    </source>
</evidence>
<dbReference type="EMBL" id="CR382126">
    <property type="protein sequence ID" value="CAG99004.1"/>
    <property type="molecule type" value="Genomic_DNA"/>
</dbReference>
<dbReference type="GO" id="GO:0043023">
    <property type="term" value="F:ribosomal large subunit binding"/>
    <property type="evidence" value="ECO:0007669"/>
    <property type="project" value="TreeGrafter"/>
</dbReference>
<dbReference type="InParanoid" id="Q6CIE3"/>
<dbReference type="InterPro" id="IPR021846">
    <property type="entry name" value="NFACT-C"/>
</dbReference>
<organism evidence="10 11">
    <name type="scientific">Kluyveromyces lactis (strain ATCC 8585 / CBS 2359 / DSM 70799 / NBRC 1267 / NRRL Y-1140 / WM37)</name>
    <name type="common">Yeast</name>
    <name type="synonym">Candida sphaerica</name>
    <dbReference type="NCBI Taxonomy" id="284590"/>
    <lineage>
        <taxon>Eukaryota</taxon>
        <taxon>Fungi</taxon>
        <taxon>Dikarya</taxon>
        <taxon>Ascomycota</taxon>
        <taxon>Saccharomycotina</taxon>
        <taxon>Saccharomycetes</taxon>
        <taxon>Saccharomycetales</taxon>
        <taxon>Saccharomycetaceae</taxon>
        <taxon>Kluyveromyces</taxon>
    </lineage>
</organism>
<dbReference type="PaxDb" id="284590-Q6CIE3"/>
<evidence type="ECO:0000256" key="5">
    <source>
        <dbReference type="ARBA" id="ARBA00070414"/>
    </source>
</evidence>
<dbReference type="InterPro" id="IPR008532">
    <property type="entry name" value="NFACT_RNA-bd"/>
</dbReference>
<reference evidence="10 11" key="1">
    <citation type="journal article" date="2004" name="Nature">
        <title>Genome evolution in yeasts.</title>
        <authorList>
            <consortium name="Genolevures"/>
            <person name="Dujon B."/>
            <person name="Sherman D."/>
            <person name="Fischer G."/>
            <person name="Durrens P."/>
            <person name="Casaregola S."/>
            <person name="Lafontaine I."/>
            <person name="de Montigny J."/>
            <person name="Marck C."/>
            <person name="Neuveglise C."/>
            <person name="Talla E."/>
            <person name="Goffard N."/>
            <person name="Frangeul L."/>
            <person name="Aigle M."/>
            <person name="Anthouard V."/>
            <person name="Babour A."/>
            <person name="Barbe V."/>
            <person name="Barnay S."/>
            <person name="Blanchin S."/>
            <person name="Beckerich J.M."/>
            <person name="Beyne E."/>
            <person name="Bleykasten C."/>
            <person name="Boisrame A."/>
            <person name="Boyer J."/>
            <person name="Cattolico L."/>
            <person name="Confanioleri F."/>
            <person name="de Daruvar A."/>
            <person name="Despons L."/>
            <person name="Fabre E."/>
            <person name="Fairhead C."/>
            <person name="Ferry-Dumazet H."/>
            <person name="Groppi A."/>
            <person name="Hantraye F."/>
            <person name="Hennequin C."/>
            <person name="Jauniaux N."/>
            <person name="Joyet P."/>
            <person name="Kachouri R."/>
            <person name="Kerrest A."/>
            <person name="Koszul R."/>
            <person name="Lemaire M."/>
            <person name="Lesur I."/>
            <person name="Ma L."/>
            <person name="Muller H."/>
            <person name="Nicaud J.M."/>
            <person name="Nikolski M."/>
            <person name="Oztas S."/>
            <person name="Ozier-Kalogeropoulos O."/>
            <person name="Pellenz S."/>
            <person name="Potier S."/>
            <person name="Richard G.F."/>
            <person name="Straub M.L."/>
            <person name="Suleau A."/>
            <person name="Swennene D."/>
            <person name="Tekaia F."/>
            <person name="Wesolowski-Louvel M."/>
            <person name="Westhof E."/>
            <person name="Wirth B."/>
            <person name="Zeniou-Meyer M."/>
            <person name="Zivanovic I."/>
            <person name="Bolotin-Fukuhara M."/>
            <person name="Thierry A."/>
            <person name="Bouchier C."/>
            <person name="Caudron B."/>
            <person name="Scarpelli C."/>
            <person name="Gaillardin C."/>
            <person name="Weissenbach J."/>
            <person name="Wincker P."/>
            <person name="Souciet J.L."/>
        </authorList>
    </citation>
    <scope>NUCLEOTIDE SEQUENCE [LARGE SCALE GENOMIC DNA]</scope>
    <source>
        <strain evidence="11">ATCC 8585 / CBS 2359 / DSM 70799 / NBRC 1267 / NRRL Y-1140 / WM37</strain>
    </source>
</reference>
<dbReference type="FunFam" id="2.30.310.10:FF:000003">
    <property type="entry name" value="Zinc knuckle domain containing protein"/>
    <property type="match status" value="1"/>
</dbReference>
<evidence type="ECO:0000313" key="10">
    <source>
        <dbReference type="EMBL" id="CAG99004.1"/>
    </source>
</evidence>
<dbReference type="Pfam" id="PF05833">
    <property type="entry name" value="NFACT_N"/>
    <property type="match status" value="1"/>
</dbReference>
<dbReference type="GO" id="GO:0005737">
    <property type="term" value="C:cytoplasm"/>
    <property type="evidence" value="ECO:0007669"/>
    <property type="project" value="UniProtKB-SubCell"/>
</dbReference>
<sequence>MKQRLSSLDLQLISKELENQIVGFRLRNIYNIADSNRQFLLKFGKPDSKLNVVIDCGLRVHTTDFTRPIPPTPSWFVSKLRSYLKEKRLTAVKQIPNDRIIVFTFADGKYYLVLEFFSAGNVLLLDADQKILLLQRVVDDYSMKVGEFYDMANFAEINQTSTTVPDPKEYFENEIADWLKEADVKAKSTIVPGEAKKGKLKGKASVPSIQKLLFVHAPHLSSDLIQNSLKAIGIDPSSSCLEFKHNVSVLVDLMSSLEVQANKLISTTSTRIGYIVAHKNKLYDPLRDKPELEYTFSNFHPFKPFVGDSTDVKIIEIGGMYNNTVDTFFSTIESNKYASRIQNQDFQAQKKLDEAKNNNETIIKSLLHAQQTNEEKGNILIANANLVEEAKNAVKSLLDQQMDWQSMETLIANEQRKGNKIARIIKLPMDLPNNKITIELPKDGYSEDDSTEHHQSEADYSSNESDVNQSDSSVSSDYSDSDFEELTSSKSKQQSRRKSKITSEKRETVLLTVDLSLSAFANASSYFNAKKATSEKQKKVEKNAEKALKSIQQKIEKDLQKKSKESHDILKAIRTPYFFEKYYWFISSESFLVLMGKSPVETDQLYAKYVNDDDIMVTNAFDVKAWILNPQKTEVPPNTLMQAGTFANSASDAWSKKIASSPWWCFAKNVTKFDDIDGSVLPVGSFRMKQPKAKNMLPPAQLVMGLGLVWKVKTEDSEEKEGEYEQNSDLEASDDDTSHTSQPETNPVDQIDNNVNVISKEINDLGFDVNNFDEVALAGEEATDGYEKLSNSDLSKGEEDFDESKTIATSIVENMNTAVRGKRGKLKKIQKKYFDQDEEERLLRLEALGTLKGIEREKQKKLEEMERAEKREFKKRIRKNQEQTRILQFNKSEKVEVDIPKFLNQLKTGISKDDKIADVIPVYAPWAALTKNKYKVKIQPGTAKKSKSINETLHYFLNRTVDSSEYDKDLDWPREHETIKLIKTLDVVPIICSDKLKISIPGGNDKASSGRSHKSKQSMAKGKKSKK</sequence>
<keyword evidence="11" id="KW-1185">Reference proteome</keyword>
<evidence type="ECO:0000256" key="4">
    <source>
        <dbReference type="ARBA" id="ARBA00023054"/>
    </source>
</evidence>
<dbReference type="eggNOG" id="KOG2030">
    <property type="taxonomic scope" value="Eukaryota"/>
</dbReference>
<dbReference type="GO" id="GO:0000049">
    <property type="term" value="F:tRNA binding"/>
    <property type="evidence" value="ECO:0007669"/>
    <property type="project" value="TreeGrafter"/>
</dbReference>
<feature type="region of interest" description="Disordered" evidence="7">
    <location>
        <begin position="1000"/>
        <end position="1027"/>
    </location>
</feature>
<dbReference type="GO" id="GO:0072344">
    <property type="term" value="P:rescue of stalled ribosome"/>
    <property type="evidence" value="ECO:0007669"/>
    <property type="project" value="TreeGrafter"/>
</dbReference>
<accession>Q6CIE3</accession>
<dbReference type="PANTHER" id="PTHR15239">
    <property type="entry name" value="NUCLEAR EXPORT MEDIATOR FACTOR NEMF"/>
    <property type="match status" value="1"/>
</dbReference>